<protein>
    <recommendedName>
        <fullName evidence="3">DUF2125 domain-containing protein</fullName>
    </recommendedName>
</protein>
<name>A0A422QWQ8_9RHOB</name>
<dbReference type="OrthoDB" id="7791409at2"/>
<sequence>MPASPEMPFEPQSVKINVITLKAVGVDANVTGDLTIPQDAQQPVGIVEGDFTGINALLDKLVSMGLVPQDQLMGARMMLAMFAKPVEGNPDQLQTKLEFKEDGSIFANGQQVQ</sequence>
<proteinExistence type="predicted"/>
<organism evidence="1 2">
    <name type="scientific">Paracoccus methylarcula</name>
    <dbReference type="NCBI Taxonomy" id="72022"/>
    <lineage>
        <taxon>Bacteria</taxon>
        <taxon>Pseudomonadati</taxon>
        <taxon>Pseudomonadota</taxon>
        <taxon>Alphaproteobacteria</taxon>
        <taxon>Rhodobacterales</taxon>
        <taxon>Paracoccaceae</taxon>
        <taxon>Paracoccus</taxon>
    </lineage>
</organism>
<dbReference type="Pfam" id="PF09898">
    <property type="entry name" value="DUF2125"/>
    <property type="match status" value="1"/>
</dbReference>
<evidence type="ECO:0008006" key="3">
    <source>
        <dbReference type="Google" id="ProtNLM"/>
    </source>
</evidence>
<dbReference type="AlphaFoldDB" id="A0A422QWQ8"/>
<evidence type="ECO:0000313" key="1">
    <source>
        <dbReference type="EMBL" id="RNF34405.1"/>
    </source>
</evidence>
<keyword evidence="2" id="KW-1185">Reference proteome</keyword>
<dbReference type="EMBL" id="PXNQ02000006">
    <property type="protein sequence ID" value="RNF34405.1"/>
    <property type="molecule type" value="Genomic_DNA"/>
</dbReference>
<accession>A0A422QWQ8</accession>
<evidence type="ECO:0000313" key="2">
    <source>
        <dbReference type="Proteomes" id="UP000238137"/>
    </source>
</evidence>
<reference evidence="1" key="1">
    <citation type="submission" date="2018-05" db="EMBL/GenBank/DDBJ databases">
        <title>Reclassification of Methylarcula marina and Methylarcula terricola as Paracoccus methylarcula sp.nov., comb.nov. and Paracoccus terricola comb.nov.</title>
        <authorList>
            <person name="Shmareva M.N."/>
            <person name="Doronina N.V."/>
            <person name="Vasilenko O.V."/>
            <person name="Tarlachkov S.V."/>
            <person name="Trotsenko Y.A."/>
        </authorList>
    </citation>
    <scope>NUCLEOTIDE SEQUENCE [LARGE SCALE GENOMIC DNA]</scope>
    <source>
        <strain evidence="1">VKM B-2159</strain>
    </source>
</reference>
<dbReference type="InterPro" id="IPR018666">
    <property type="entry name" value="DUF2125"/>
</dbReference>
<comment type="caution">
    <text evidence="1">The sequence shown here is derived from an EMBL/GenBank/DDBJ whole genome shotgun (WGS) entry which is preliminary data.</text>
</comment>
<gene>
    <name evidence="1" type="ORF">A7A09_010945</name>
</gene>
<dbReference type="Proteomes" id="UP000238137">
    <property type="component" value="Unassembled WGS sequence"/>
</dbReference>